<dbReference type="Proteomes" id="UP000075881">
    <property type="component" value="Unassembled WGS sequence"/>
</dbReference>
<keyword evidence="7" id="KW-0325">Glycoprotein</keyword>
<keyword evidence="6 9" id="KW-0472">Membrane</keyword>
<evidence type="ECO:0000256" key="9">
    <source>
        <dbReference type="SAM" id="Phobius"/>
    </source>
</evidence>
<keyword evidence="4" id="KW-0732">Signal</keyword>
<dbReference type="CDD" id="cd23592">
    <property type="entry name" value="TFP_LU_ECD_Crok"/>
    <property type="match status" value="1"/>
</dbReference>
<evidence type="ECO:0000256" key="3">
    <source>
        <dbReference type="ARBA" id="ARBA00022692"/>
    </source>
</evidence>
<reference evidence="11" key="1">
    <citation type="submission" date="2013-03" db="EMBL/GenBank/DDBJ databases">
        <title>The Genome Sequence of Anopheles christyi ACHKN1017.</title>
        <authorList>
            <consortium name="The Broad Institute Genomics Platform"/>
            <person name="Neafsey D.E."/>
            <person name="Besansky N."/>
            <person name="Walker B."/>
            <person name="Young S.K."/>
            <person name="Zeng Q."/>
            <person name="Gargeya S."/>
            <person name="Fitzgerald M."/>
            <person name="Haas B."/>
            <person name="Abouelleil A."/>
            <person name="Allen A.W."/>
            <person name="Alvarado L."/>
            <person name="Arachchi H.M."/>
            <person name="Berlin A.M."/>
            <person name="Chapman S.B."/>
            <person name="Gainer-Dewar J."/>
            <person name="Goldberg J."/>
            <person name="Griggs A."/>
            <person name="Gujja S."/>
            <person name="Hansen M."/>
            <person name="Howarth C."/>
            <person name="Imamovic A."/>
            <person name="Ireland A."/>
            <person name="Larimer J."/>
            <person name="McCowan C."/>
            <person name="Murphy C."/>
            <person name="Pearson M."/>
            <person name="Poon T.W."/>
            <person name="Priest M."/>
            <person name="Roberts A."/>
            <person name="Saif S."/>
            <person name="Shea T."/>
            <person name="Sisk P."/>
            <person name="Sykes S."/>
            <person name="Wortman J."/>
            <person name="Nusbaum C."/>
            <person name="Birren B."/>
        </authorList>
    </citation>
    <scope>NUCLEOTIDE SEQUENCE [LARGE SCALE GENOMIC DNA]</scope>
    <source>
        <strain evidence="11">ACHKN1017</strain>
    </source>
</reference>
<dbReference type="InterPro" id="IPR031424">
    <property type="entry name" value="QVR-like"/>
</dbReference>
<comment type="subcellular location">
    <subcellularLocation>
        <location evidence="1">Membrane</location>
        <topology evidence="1">Lipid-anchor</topology>
        <topology evidence="1">GPI-anchor</topology>
    </subcellularLocation>
</comment>
<keyword evidence="8" id="KW-0449">Lipoprotein</keyword>
<name>A0A182JZ17_9DIPT</name>
<reference evidence="10" key="2">
    <citation type="submission" date="2020-05" db="UniProtKB">
        <authorList>
            <consortium name="EnsemblMetazoa"/>
        </authorList>
    </citation>
    <scope>IDENTIFICATION</scope>
    <source>
        <strain evidence="10">ACHKN1017</strain>
    </source>
</reference>
<evidence type="ECO:0000256" key="1">
    <source>
        <dbReference type="ARBA" id="ARBA00004589"/>
    </source>
</evidence>
<evidence type="ECO:0000313" key="11">
    <source>
        <dbReference type="Proteomes" id="UP000075881"/>
    </source>
</evidence>
<dbReference type="GO" id="GO:0098552">
    <property type="term" value="C:side of membrane"/>
    <property type="evidence" value="ECO:0007669"/>
    <property type="project" value="UniProtKB-KW"/>
</dbReference>
<evidence type="ECO:0000256" key="8">
    <source>
        <dbReference type="ARBA" id="ARBA00023288"/>
    </source>
</evidence>
<keyword evidence="5 9" id="KW-1133">Transmembrane helix</keyword>
<dbReference type="AlphaFoldDB" id="A0A182JZ17"/>
<feature type="transmembrane region" description="Helical" evidence="9">
    <location>
        <begin position="276"/>
        <end position="295"/>
    </location>
</feature>
<dbReference type="STRING" id="43041.A0A182JZ17"/>
<feature type="transmembrane region" description="Helical" evidence="9">
    <location>
        <begin position="147"/>
        <end position="168"/>
    </location>
</feature>
<proteinExistence type="predicted"/>
<dbReference type="GO" id="GO:0032222">
    <property type="term" value="P:regulation of synaptic transmission, cholinergic"/>
    <property type="evidence" value="ECO:0007669"/>
    <property type="project" value="InterPro"/>
</dbReference>
<keyword evidence="11" id="KW-1185">Reference proteome</keyword>
<keyword evidence="3 9" id="KW-0812">Transmembrane</keyword>
<evidence type="ECO:0000256" key="4">
    <source>
        <dbReference type="ARBA" id="ARBA00022729"/>
    </source>
</evidence>
<dbReference type="VEuPathDB" id="VectorBase:ACHR003749"/>
<keyword evidence="2" id="KW-0336">GPI-anchor</keyword>
<dbReference type="GO" id="GO:0030431">
    <property type="term" value="P:sleep"/>
    <property type="evidence" value="ECO:0007669"/>
    <property type="project" value="InterPro"/>
</dbReference>
<evidence type="ECO:0000313" key="10">
    <source>
        <dbReference type="EnsemblMetazoa" id="ACHR003749-PA"/>
    </source>
</evidence>
<organism evidence="10 11">
    <name type="scientific">Anopheles christyi</name>
    <dbReference type="NCBI Taxonomy" id="43041"/>
    <lineage>
        <taxon>Eukaryota</taxon>
        <taxon>Metazoa</taxon>
        <taxon>Ecdysozoa</taxon>
        <taxon>Arthropoda</taxon>
        <taxon>Hexapoda</taxon>
        <taxon>Insecta</taxon>
        <taxon>Pterygota</taxon>
        <taxon>Neoptera</taxon>
        <taxon>Endopterygota</taxon>
        <taxon>Diptera</taxon>
        <taxon>Nematocera</taxon>
        <taxon>Culicoidea</taxon>
        <taxon>Culicidae</taxon>
        <taxon>Anophelinae</taxon>
        <taxon>Anopheles</taxon>
    </lineage>
</organism>
<dbReference type="CDD" id="cd23593">
    <property type="entry name" value="TFP_LU_ECD_Twit"/>
    <property type="match status" value="1"/>
</dbReference>
<evidence type="ECO:0000256" key="2">
    <source>
        <dbReference type="ARBA" id="ARBA00022622"/>
    </source>
</evidence>
<evidence type="ECO:0000256" key="7">
    <source>
        <dbReference type="ARBA" id="ARBA00023180"/>
    </source>
</evidence>
<dbReference type="InterPro" id="IPR050975">
    <property type="entry name" value="Sleep_regulator"/>
</dbReference>
<dbReference type="PANTHER" id="PTHR33562:SF2">
    <property type="entry name" value="PROTEIN QUIVER"/>
    <property type="match status" value="1"/>
</dbReference>
<protein>
    <submittedName>
        <fullName evidence="10">Protein quiver</fullName>
    </submittedName>
</protein>
<dbReference type="PANTHER" id="PTHR33562">
    <property type="entry name" value="ATILLA, ISOFORM B-RELATED-RELATED"/>
    <property type="match status" value="1"/>
</dbReference>
<evidence type="ECO:0000256" key="5">
    <source>
        <dbReference type="ARBA" id="ARBA00022989"/>
    </source>
</evidence>
<dbReference type="Pfam" id="PF17064">
    <property type="entry name" value="QVR"/>
    <property type="match status" value="2"/>
</dbReference>
<dbReference type="EnsemblMetazoa" id="ACHR003749-RA">
    <property type="protein sequence ID" value="ACHR003749-PA"/>
    <property type="gene ID" value="ACHR003749"/>
</dbReference>
<sequence length="298" mass="33321">SALKCWRCSSDASTAAFCDDPFTQDIITEQQRRWSYVDCSYPPQVNYQFNQQNQQTRPVCKKMKQVINDRVVVSRSCAYEDVNTSPNSCLNAQTPSYIKTEFCETCTADGCNGASQYGPAALMILISAFVAKLLAWKTATMQSRSVYLVACGLVVVLLSFGVQMGSAIKCWECRSDSDPKCADPFDNSTLSITDCKQVERKEHLPEAQATMCRKIRQKVNGEWRYFRSCAFMGEPGIEGDERFCLMRSGTYNIFMEYCTCNSKDGCNTGTLHGPTVVLLMLGASLALYLSTFGIFRHI</sequence>
<accession>A0A182JZ17</accession>
<evidence type="ECO:0000256" key="6">
    <source>
        <dbReference type="ARBA" id="ARBA00023136"/>
    </source>
</evidence>